<dbReference type="EMBL" id="JAAXMD010000053">
    <property type="protein sequence ID" value="NKQ24508.1"/>
    <property type="molecule type" value="Genomic_DNA"/>
</dbReference>
<dbReference type="Proteomes" id="UP000744032">
    <property type="component" value="Unassembled WGS sequence"/>
</dbReference>
<evidence type="ECO:0000313" key="3">
    <source>
        <dbReference type="EMBL" id="TKT07937.1"/>
    </source>
</evidence>
<accession>A0A4U5WZ67</accession>
<dbReference type="Proteomes" id="UP000308632">
    <property type="component" value="Unassembled WGS sequence"/>
</dbReference>
<dbReference type="AlphaFoldDB" id="A0A4U5WZ67"/>
<dbReference type="EMBL" id="SZPR01000017">
    <property type="protein sequence ID" value="TKT07937.1"/>
    <property type="molecule type" value="Genomic_DNA"/>
</dbReference>
<keyword evidence="5" id="KW-1185">Reference proteome</keyword>
<dbReference type="RefSeq" id="WP_137301992.1">
    <property type="nucleotide sequence ID" value="NZ_BMVD01000007.1"/>
</dbReference>
<reference evidence="2 5" key="2">
    <citation type="submission" date="2020-04" db="EMBL/GenBank/DDBJ databases">
        <title>Genome sequence of Streptomyces galbus strain I339.</title>
        <authorList>
            <person name="Silva E.A.N."/>
            <person name="Merces M."/>
            <person name="Castelo Branco A.P.O.T."/>
            <person name="Vasconcelos P.C."/>
            <person name="Costa N.P."/>
            <person name="Marinho G.C.S."/>
            <person name="Oliveira C.J.B."/>
            <person name="Araujo D."/>
            <person name="Rodrigues Junior V.S."/>
            <person name="Almeida R."/>
            <person name="Silva Filho U.R."/>
            <person name="Andrade A.S.A."/>
            <person name="Cibulski S.P."/>
        </authorList>
    </citation>
    <scope>NUCLEOTIDE SEQUENCE [LARGE SCALE GENOMIC DNA]</scope>
    <source>
        <strain evidence="2 5">I339</strain>
    </source>
</reference>
<name>A0A4U5WZ67_STRGB</name>
<feature type="region of interest" description="Disordered" evidence="1">
    <location>
        <begin position="75"/>
        <end position="96"/>
    </location>
</feature>
<proteinExistence type="predicted"/>
<evidence type="ECO:0000256" key="1">
    <source>
        <dbReference type="SAM" id="MobiDB-lite"/>
    </source>
</evidence>
<protein>
    <submittedName>
        <fullName evidence="3">Uncharacterized protein</fullName>
    </submittedName>
</protein>
<evidence type="ECO:0000313" key="4">
    <source>
        <dbReference type="Proteomes" id="UP000308632"/>
    </source>
</evidence>
<reference evidence="3 4" key="1">
    <citation type="submission" date="2019-04" db="EMBL/GenBank/DDBJ databases">
        <title>Streptomyces lasaliensis sp.nov., an Actinomycete isolated from soil which produces the polyether antibiotic lasalocid.</title>
        <authorList>
            <person name="Erwin G."/>
            <person name="Haber C."/>
        </authorList>
    </citation>
    <scope>NUCLEOTIDE SEQUENCE [LARGE SCALE GENOMIC DNA]</scope>
    <source>
        <strain evidence="3 4">DSM 40089</strain>
    </source>
</reference>
<sequence length="96" mass="10459">MSLNDDLAAIQRCMDELLRSVGRLEKQVGGGGLEIRRVRTDAQHLRESVALLRQAASSPVAAAVPELVTISDTPYDNTLWTDSDDEGLGARDRRAP</sequence>
<gene>
    <name evidence="3" type="ORF">E4U92_21110</name>
    <name evidence="2" type="ORF">HF200_08555</name>
</gene>
<organism evidence="3 4">
    <name type="scientific">Streptomyces galbus</name>
    <dbReference type="NCBI Taxonomy" id="33898"/>
    <lineage>
        <taxon>Bacteria</taxon>
        <taxon>Bacillati</taxon>
        <taxon>Actinomycetota</taxon>
        <taxon>Actinomycetes</taxon>
        <taxon>Kitasatosporales</taxon>
        <taxon>Streptomycetaceae</taxon>
        <taxon>Streptomyces</taxon>
    </lineage>
</organism>
<comment type="caution">
    <text evidence="3">The sequence shown here is derived from an EMBL/GenBank/DDBJ whole genome shotgun (WGS) entry which is preliminary data.</text>
</comment>
<evidence type="ECO:0000313" key="2">
    <source>
        <dbReference type="EMBL" id="NKQ24508.1"/>
    </source>
</evidence>
<evidence type="ECO:0000313" key="5">
    <source>
        <dbReference type="Proteomes" id="UP000744032"/>
    </source>
</evidence>